<dbReference type="InterPro" id="IPR007560">
    <property type="entry name" value="Restrct_endonuc_IV_Mrr"/>
</dbReference>
<keyword evidence="2" id="KW-0255">Endonuclease</keyword>
<dbReference type="Proteomes" id="UP000618754">
    <property type="component" value="Unassembled WGS sequence"/>
</dbReference>
<gene>
    <name evidence="2" type="ORF">IDJ75_09080</name>
</gene>
<proteinExistence type="predicted"/>
<dbReference type="EMBL" id="JACWMW010000002">
    <property type="protein sequence ID" value="MBD1385427.1"/>
    <property type="molecule type" value="Genomic_DNA"/>
</dbReference>
<dbReference type="InterPro" id="IPR011856">
    <property type="entry name" value="tRNA_endonuc-like_dom_sf"/>
</dbReference>
<reference evidence="2 3" key="1">
    <citation type="submission" date="2020-09" db="EMBL/GenBank/DDBJ databases">
        <title>Novel species of Mucilaginibacter isolated from a glacier on the Tibetan Plateau.</title>
        <authorList>
            <person name="Liu Q."/>
            <person name="Xin Y.-H."/>
        </authorList>
    </citation>
    <scope>NUCLEOTIDE SEQUENCE [LARGE SCALE GENOMIC DNA]</scope>
    <source>
        <strain evidence="2 3">CGMCC 1.13878</strain>
    </source>
</reference>
<dbReference type="SUPFAM" id="SSF52980">
    <property type="entry name" value="Restriction endonuclease-like"/>
    <property type="match status" value="1"/>
</dbReference>
<sequence>MLYAADDIRFEQLSPTEFERLCFELLLKLGFRQLIWRQGGADNGRDIEGIWTVETPLSREDCRWFFECKHYTAGVPPEQLNAKIAWADAEQPACLVILISSYLTNNARIWLEQISAQKHYRIQVIEGQELKNLLLRFPALIEQHFAANRYEQLYLDARRHNSEYRIAISYDLLYALSQHLDPSRLTLNDLGFLFTGLYSQYKYLVDRNDYYGDFDPKVMKPFYARLRELAGTTAIALFDQYRNNYDYLGGSGFWDDMESWETGLEGESEAAYQYNTLHLNHRGPDTSWALGHYLFFRISTGEAFELFCVEDSEFTTAARYFAEVSPATVGELCLQGTAYFKALLENKALVFQRPPEE</sequence>
<keyword evidence="2" id="KW-0378">Hydrolase</keyword>
<evidence type="ECO:0000259" key="1">
    <source>
        <dbReference type="Pfam" id="PF04471"/>
    </source>
</evidence>
<protein>
    <submittedName>
        <fullName evidence="2">Restriction endonuclease</fullName>
    </submittedName>
</protein>
<accession>A0ABR7X6G1</accession>
<dbReference type="Gene3D" id="3.40.1350.10">
    <property type="match status" value="1"/>
</dbReference>
<dbReference type="InterPro" id="IPR011335">
    <property type="entry name" value="Restrct_endonuc-II-like"/>
</dbReference>
<evidence type="ECO:0000313" key="3">
    <source>
        <dbReference type="Proteomes" id="UP000618754"/>
    </source>
</evidence>
<evidence type="ECO:0000313" key="2">
    <source>
        <dbReference type="EMBL" id="MBD1385427.1"/>
    </source>
</evidence>
<dbReference type="Pfam" id="PF04471">
    <property type="entry name" value="Mrr_cat"/>
    <property type="match status" value="1"/>
</dbReference>
<keyword evidence="3" id="KW-1185">Reference proteome</keyword>
<feature type="domain" description="Restriction endonuclease type IV Mrr" evidence="1">
    <location>
        <begin position="11"/>
        <end position="134"/>
    </location>
</feature>
<dbReference type="RefSeq" id="WP_191175305.1">
    <property type="nucleotide sequence ID" value="NZ_JACWMW010000002.1"/>
</dbReference>
<organism evidence="2 3">
    <name type="scientific">Mucilaginibacter rigui</name>
    <dbReference type="NCBI Taxonomy" id="534635"/>
    <lineage>
        <taxon>Bacteria</taxon>
        <taxon>Pseudomonadati</taxon>
        <taxon>Bacteroidota</taxon>
        <taxon>Sphingobacteriia</taxon>
        <taxon>Sphingobacteriales</taxon>
        <taxon>Sphingobacteriaceae</taxon>
        <taxon>Mucilaginibacter</taxon>
    </lineage>
</organism>
<comment type="caution">
    <text evidence="2">The sequence shown here is derived from an EMBL/GenBank/DDBJ whole genome shotgun (WGS) entry which is preliminary data.</text>
</comment>
<dbReference type="GO" id="GO:0004519">
    <property type="term" value="F:endonuclease activity"/>
    <property type="evidence" value="ECO:0007669"/>
    <property type="project" value="UniProtKB-KW"/>
</dbReference>
<keyword evidence="2" id="KW-0540">Nuclease</keyword>
<name>A0ABR7X6G1_9SPHI</name>